<comment type="caution">
    <text evidence="1">The sequence shown here is derived from an EMBL/GenBank/DDBJ whole genome shotgun (WGS) entry which is preliminary data.</text>
</comment>
<keyword evidence="2" id="KW-1185">Reference proteome</keyword>
<sequence>MSNDVIIKIVFTFSTIKYLCTYASYHSSHGGCSINFFRTKLNIEVNNLHSKNTHYPGTNRISAGSGFNEDVLSSGGFYNFREPMDFTLH</sequence>
<dbReference type="RefSeq" id="XP_024351076.1">
    <property type="nucleotide sequence ID" value="XM_024494455.1"/>
</dbReference>
<proteinExistence type="predicted"/>
<gene>
    <name evidence="1" type="ORF">EGR_05206</name>
</gene>
<dbReference type="GeneID" id="36340921"/>
<dbReference type="KEGG" id="egl:EGR_05206"/>
<organism evidence="1 2">
    <name type="scientific">Echinococcus granulosus</name>
    <name type="common">Hydatid tapeworm</name>
    <dbReference type="NCBI Taxonomy" id="6210"/>
    <lineage>
        <taxon>Eukaryota</taxon>
        <taxon>Metazoa</taxon>
        <taxon>Spiralia</taxon>
        <taxon>Lophotrochozoa</taxon>
        <taxon>Platyhelminthes</taxon>
        <taxon>Cestoda</taxon>
        <taxon>Eucestoda</taxon>
        <taxon>Cyclophyllidea</taxon>
        <taxon>Taeniidae</taxon>
        <taxon>Echinococcus</taxon>
        <taxon>Echinococcus granulosus group</taxon>
    </lineage>
</organism>
<name>W6UEK6_ECHGR</name>
<evidence type="ECO:0000313" key="1">
    <source>
        <dbReference type="EMBL" id="EUB59880.1"/>
    </source>
</evidence>
<evidence type="ECO:0000313" key="2">
    <source>
        <dbReference type="Proteomes" id="UP000019149"/>
    </source>
</evidence>
<reference evidence="1 2" key="1">
    <citation type="journal article" date="2013" name="Nat. Genet.">
        <title>The genome of the hydatid tapeworm Echinococcus granulosus.</title>
        <authorList>
            <person name="Zheng H."/>
            <person name="Zhang W."/>
            <person name="Zhang L."/>
            <person name="Zhang Z."/>
            <person name="Li J."/>
            <person name="Lu G."/>
            <person name="Zhu Y."/>
            <person name="Wang Y."/>
            <person name="Huang Y."/>
            <person name="Liu J."/>
            <person name="Kang H."/>
            <person name="Chen J."/>
            <person name="Wang L."/>
            <person name="Chen A."/>
            <person name="Yu S."/>
            <person name="Gao Z."/>
            <person name="Jin L."/>
            <person name="Gu W."/>
            <person name="Wang Z."/>
            <person name="Zhao L."/>
            <person name="Shi B."/>
            <person name="Wen H."/>
            <person name="Lin R."/>
            <person name="Jones M.K."/>
            <person name="Brejova B."/>
            <person name="Vinar T."/>
            <person name="Zhao G."/>
            <person name="McManus D.P."/>
            <person name="Chen Z."/>
            <person name="Zhou Y."/>
            <person name="Wang S."/>
        </authorList>
    </citation>
    <scope>NUCLEOTIDE SEQUENCE [LARGE SCALE GENOMIC DNA]</scope>
</reference>
<dbReference type="Proteomes" id="UP000019149">
    <property type="component" value="Unassembled WGS sequence"/>
</dbReference>
<dbReference type="EMBL" id="APAU02000037">
    <property type="protein sequence ID" value="EUB59880.1"/>
    <property type="molecule type" value="Genomic_DNA"/>
</dbReference>
<accession>W6UEK6</accession>
<dbReference type="AlphaFoldDB" id="W6UEK6"/>
<protein>
    <submittedName>
        <fullName evidence="1">Uncharacterized protein</fullName>
    </submittedName>
</protein>
<dbReference type="CTD" id="36340921"/>